<feature type="repeat" description="Solcar" evidence="9">
    <location>
        <begin position="108"/>
        <end position="195"/>
    </location>
</feature>
<dbReference type="AlphaFoldDB" id="A0A316UBY1"/>
<name>A0A316UBY1_9BASI</name>
<evidence type="ECO:0000256" key="10">
    <source>
        <dbReference type="RuleBase" id="RU000488"/>
    </source>
</evidence>
<evidence type="ECO:0000256" key="3">
    <source>
        <dbReference type="ARBA" id="ARBA00022448"/>
    </source>
</evidence>
<dbReference type="STRING" id="1684307.A0A316UBY1"/>
<dbReference type="GO" id="GO:0055085">
    <property type="term" value="P:transmembrane transport"/>
    <property type="evidence" value="ECO:0007669"/>
    <property type="project" value="InterPro"/>
</dbReference>
<evidence type="ECO:0000256" key="7">
    <source>
        <dbReference type="ARBA" id="ARBA00023128"/>
    </source>
</evidence>
<feature type="repeat" description="Solcar" evidence="9">
    <location>
        <begin position="6"/>
        <end position="89"/>
    </location>
</feature>
<keyword evidence="6" id="KW-1133">Transmembrane helix</keyword>
<evidence type="ECO:0000256" key="1">
    <source>
        <dbReference type="ARBA" id="ARBA00004225"/>
    </source>
</evidence>
<comment type="subcellular location">
    <subcellularLocation>
        <location evidence="1">Mitochondrion membrane</location>
        <topology evidence="1">Multi-pass membrane protein</topology>
    </subcellularLocation>
</comment>
<evidence type="ECO:0000256" key="6">
    <source>
        <dbReference type="ARBA" id="ARBA00022989"/>
    </source>
</evidence>
<dbReference type="PRINTS" id="PR00926">
    <property type="entry name" value="MITOCARRIER"/>
</dbReference>
<evidence type="ECO:0000256" key="2">
    <source>
        <dbReference type="ARBA" id="ARBA00006375"/>
    </source>
</evidence>
<dbReference type="Gene3D" id="1.50.40.10">
    <property type="entry name" value="Mitochondrial carrier domain"/>
    <property type="match status" value="1"/>
</dbReference>
<dbReference type="InterPro" id="IPR023395">
    <property type="entry name" value="MCP_dom_sf"/>
</dbReference>
<dbReference type="InterPro" id="IPR050391">
    <property type="entry name" value="Mito_Metabolite_Transporter"/>
</dbReference>
<evidence type="ECO:0000256" key="4">
    <source>
        <dbReference type="ARBA" id="ARBA00022692"/>
    </source>
</evidence>
<keyword evidence="8 9" id="KW-0472">Membrane</keyword>
<comment type="similarity">
    <text evidence="2 10">Belongs to the mitochondrial carrier (TC 2.A.29) family.</text>
</comment>
<evidence type="ECO:0000256" key="5">
    <source>
        <dbReference type="ARBA" id="ARBA00022737"/>
    </source>
</evidence>
<dbReference type="PROSITE" id="PS50920">
    <property type="entry name" value="SOLCAR"/>
    <property type="match status" value="3"/>
</dbReference>
<dbReference type="GO" id="GO:0031966">
    <property type="term" value="C:mitochondrial membrane"/>
    <property type="evidence" value="ECO:0007669"/>
    <property type="project" value="UniProtKB-SubCell"/>
</dbReference>
<dbReference type="Proteomes" id="UP000245942">
    <property type="component" value="Unassembled WGS sequence"/>
</dbReference>
<gene>
    <name evidence="11" type="ORF">BCV69DRAFT_281364</name>
</gene>
<sequence>MATAQKKQAYPFWLGGAAAASAASITHPLDLTRYRLQTAAGKTNMFKSVADTARVEGVRGLWHGLTATWLRQFSYSITRFAVYEGMKAQYTEPASPTNPTGTTPTTAQLALCAGTAGAIAGVTGNPAELVLVRTCGDLNRPPAERFAYGNCLNGLLRITREEGVGRMFLGLWPNVTRSIVMNVAQLASYDVFKGALLSATSMTDGPVLQFVASFCAGTLATTACTPVDVVKSRVQNSKTGEGVLQVIRTSLARDGPAVFMRGWLPAWLRLQPQTTLLFLFFEQYKGLVDKYRAKANQAAS</sequence>
<keyword evidence="4 9" id="KW-0812">Transmembrane</keyword>
<evidence type="ECO:0000313" key="12">
    <source>
        <dbReference type="Proteomes" id="UP000245942"/>
    </source>
</evidence>
<dbReference type="SUPFAM" id="SSF103506">
    <property type="entry name" value="Mitochondrial carrier"/>
    <property type="match status" value="1"/>
</dbReference>
<keyword evidence="12" id="KW-1185">Reference proteome</keyword>
<feature type="repeat" description="Solcar" evidence="9">
    <location>
        <begin position="204"/>
        <end position="287"/>
    </location>
</feature>
<dbReference type="OrthoDB" id="448427at2759"/>
<keyword evidence="5" id="KW-0677">Repeat</keyword>
<dbReference type="EMBL" id="KZ819323">
    <property type="protein sequence ID" value="PWN22364.1"/>
    <property type="molecule type" value="Genomic_DNA"/>
</dbReference>
<dbReference type="RefSeq" id="XP_025349524.1">
    <property type="nucleotide sequence ID" value="XM_025491962.1"/>
</dbReference>
<organism evidence="11 12">
    <name type="scientific">Pseudomicrostroma glucosiphilum</name>
    <dbReference type="NCBI Taxonomy" id="1684307"/>
    <lineage>
        <taxon>Eukaryota</taxon>
        <taxon>Fungi</taxon>
        <taxon>Dikarya</taxon>
        <taxon>Basidiomycota</taxon>
        <taxon>Ustilaginomycotina</taxon>
        <taxon>Exobasidiomycetes</taxon>
        <taxon>Microstromatales</taxon>
        <taxon>Microstromatales incertae sedis</taxon>
        <taxon>Pseudomicrostroma</taxon>
    </lineage>
</organism>
<keyword evidence="3 10" id="KW-0813">Transport</keyword>
<evidence type="ECO:0000313" key="11">
    <source>
        <dbReference type="EMBL" id="PWN22364.1"/>
    </source>
</evidence>
<reference evidence="11 12" key="1">
    <citation type="journal article" date="2018" name="Mol. Biol. Evol.">
        <title>Broad Genomic Sampling Reveals a Smut Pathogenic Ancestry of the Fungal Clade Ustilaginomycotina.</title>
        <authorList>
            <person name="Kijpornyongpan T."/>
            <person name="Mondo S.J."/>
            <person name="Barry K."/>
            <person name="Sandor L."/>
            <person name="Lee J."/>
            <person name="Lipzen A."/>
            <person name="Pangilinan J."/>
            <person name="LaButti K."/>
            <person name="Hainaut M."/>
            <person name="Henrissat B."/>
            <person name="Grigoriev I.V."/>
            <person name="Spatafora J.W."/>
            <person name="Aime M.C."/>
        </authorList>
    </citation>
    <scope>NUCLEOTIDE SEQUENCE [LARGE SCALE GENOMIC DNA]</scope>
    <source>
        <strain evidence="11 12">MCA 4718</strain>
    </source>
</reference>
<accession>A0A316UBY1</accession>
<evidence type="ECO:0000256" key="9">
    <source>
        <dbReference type="PROSITE-ProRule" id="PRU00282"/>
    </source>
</evidence>
<dbReference type="Pfam" id="PF00153">
    <property type="entry name" value="Mito_carr"/>
    <property type="match status" value="3"/>
</dbReference>
<keyword evidence="7" id="KW-0496">Mitochondrion</keyword>
<dbReference type="InterPro" id="IPR002067">
    <property type="entry name" value="MCP"/>
</dbReference>
<proteinExistence type="inferred from homology"/>
<dbReference type="GeneID" id="37013696"/>
<dbReference type="PANTHER" id="PTHR45618">
    <property type="entry name" value="MITOCHONDRIAL DICARBOXYLATE CARRIER-RELATED"/>
    <property type="match status" value="1"/>
</dbReference>
<protein>
    <submittedName>
        <fullName evidence="11">Putative DIC1-mitochondrial dicarboxylate carrier protein</fullName>
    </submittedName>
</protein>
<dbReference type="InterPro" id="IPR018108">
    <property type="entry name" value="MCP_transmembrane"/>
</dbReference>
<evidence type="ECO:0000256" key="8">
    <source>
        <dbReference type="ARBA" id="ARBA00023136"/>
    </source>
</evidence>